<dbReference type="AlphaFoldDB" id="A0A4Z2GUN7"/>
<dbReference type="EMBL" id="SRLO01000413">
    <property type="protein sequence ID" value="TNN57071.1"/>
    <property type="molecule type" value="Genomic_DNA"/>
</dbReference>
<protein>
    <submittedName>
        <fullName evidence="1">Uncharacterized protein</fullName>
    </submittedName>
</protein>
<accession>A0A4Z2GUN7</accession>
<keyword evidence="2" id="KW-1185">Reference proteome</keyword>
<dbReference type="Proteomes" id="UP000314294">
    <property type="component" value="Unassembled WGS sequence"/>
</dbReference>
<evidence type="ECO:0000313" key="2">
    <source>
        <dbReference type="Proteomes" id="UP000314294"/>
    </source>
</evidence>
<organism evidence="1 2">
    <name type="scientific">Liparis tanakae</name>
    <name type="common">Tanaka's snailfish</name>
    <dbReference type="NCBI Taxonomy" id="230148"/>
    <lineage>
        <taxon>Eukaryota</taxon>
        <taxon>Metazoa</taxon>
        <taxon>Chordata</taxon>
        <taxon>Craniata</taxon>
        <taxon>Vertebrata</taxon>
        <taxon>Euteleostomi</taxon>
        <taxon>Actinopterygii</taxon>
        <taxon>Neopterygii</taxon>
        <taxon>Teleostei</taxon>
        <taxon>Neoteleostei</taxon>
        <taxon>Acanthomorphata</taxon>
        <taxon>Eupercaria</taxon>
        <taxon>Perciformes</taxon>
        <taxon>Cottioidei</taxon>
        <taxon>Cottales</taxon>
        <taxon>Liparidae</taxon>
        <taxon>Liparis</taxon>
    </lineage>
</organism>
<name>A0A4Z2GUN7_9TELE</name>
<gene>
    <name evidence="1" type="ORF">EYF80_032656</name>
</gene>
<sequence>MQSGACGVRIKEVKKLEKTELACEGARQKNHRSPPPGLANELARLRSHTAPSTYLQLLIVLPVFLFLLQTPTACTLPTAFIIPPILLRDAVRPPFP</sequence>
<reference evidence="1 2" key="1">
    <citation type="submission" date="2019-03" db="EMBL/GenBank/DDBJ databases">
        <title>First draft genome of Liparis tanakae, snailfish: a comprehensive survey of snailfish specific genes.</title>
        <authorList>
            <person name="Kim W."/>
            <person name="Song I."/>
            <person name="Jeong J.-H."/>
            <person name="Kim D."/>
            <person name="Kim S."/>
            <person name="Ryu S."/>
            <person name="Song J.Y."/>
            <person name="Lee S.K."/>
        </authorList>
    </citation>
    <scope>NUCLEOTIDE SEQUENCE [LARGE SCALE GENOMIC DNA]</scope>
    <source>
        <tissue evidence="1">Muscle</tissue>
    </source>
</reference>
<comment type="caution">
    <text evidence="1">The sequence shown here is derived from an EMBL/GenBank/DDBJ whole genome shotgun (WGS) entry which is preliminary data.</text>
</comment>
<proteinExistence type="predicted"/>
<evidence type="ECO:0000313" key="1">
    <source>
        <dbReference type="EMBL" id="TNN57071.1"/>
    </source>
</evidence>